<evidence type="ECO:0000256" key="3">
    <source>
        <dbReference type="ARBA" id="ARBA00008109"/>
    </source>
</evidence>
<dbReference type="SFLD" id="SFLDF00027">
    <property type="entry name" value="p-type_atpase"/>
    <property type="match status" value="1"/>
</dbReference>
<dbReference type="AlphaFoldDB" id="A0BKC3"/>
<dbReference type="GO" id="GO:0006890">
    <property type="term" value="P:retrograde vesicle-mediated transport, Golgi to endoplasmic reticulum"/>
    <property type="evidence" value="ECO:0000318"/>
    <property type="project" value="GO_Central"/>
</dbReference>
<dbReference type="SFLD" id="SFLDG00002">
    <property type="entry name" value="C1.7:_P-type_atpase_like"/>
    <property type="match status" value="1"/>
</dbReference>
<evidence type="ECO:0000313" key="22">
    <source>
        <dbReference type="EMBL" id="CAK58990.1"/>
    </source>
</evidence>
<dbReference type="RefSeq" id="XP_001426388.1">
    <property type="nucleotide sequence ID" value="XM_001426351.1"/>
</dbReference>
<evidence type="ECO:0000259" key="20">
    <source>
        <dbReference type="Pfam" id="PF16209"/>
    </source>
</evidence>
<feature type="binding site" evidence="16">
    <location>
        <position position="776"/>
    </location>
    <ligand>
        <name>ATP</name>
        <dbReference type="ChEBI" id="CHEBI:30616"/>
    </ligand>
</feature>
<feature type="binding site" evidence="16">
    <location>
        <position position="496"/>
    </location>
    <ligand>
        <name>ATP</name>
        <dbReference type="ChEBI" id="CHEBI:30616"/>
    </ligand>
</feature>
<feature type="binding site" evidence="16">
    <location>
        <position position="498"/>
    </location>
    <ligand>
        <name>ATP</name>
        <dbReference type="ChEBI" id="CHEBI:30616"/>
    </ligand>
</feature>
<feature type="binding site" evidence="16">
    <location>
        <position position="857"/>
    </location>
    <ligand>
        <name>ATP</name>
        <dbReference type="ChEBI" id="CHEBI:30616"/>
    </ligand>
</feature>
<dbReference type="OMA" id="FRWTHIL"/>
<dbReference type="NCBIfam" id="TIGR01652">
    <property type="entry name" value="ATPase-Plipid"/>
    <property type="match status" value="1"/>
</dbReference>
<feature type="domain" description="P-type ATPase N-terminal" evidence="20">
    <location>
        <begin position="156"/>
        <end position="198"/>
    </location>
</feature>
<feature type="transmembrane region" description="Helical" evidence="18">
    <location>
        <begin position="1117"/>
        <end position="1135"/>
    </location>
</feature>
<feature type="binding site" evidence="17">
    <location>
        <position position="496"/>
    </location>
    <ligand>
        <name>Mg(2+)</name>
        <dbReference type="ChEBI" id="CHEBI:18420"/>
    </ligand>
</feature>
<feature type="transmembrane region" description="Helical" evidence="18">
    <location>
        <begin position="1084"/>
        <end position="1105"/>
    </location>
</feature>
<dbReference type="PANTHER" id="PTHR24092:SF5">
    <property type="entry name" value="PHOSPHOLIPID-TRANSPORTING ATPASE"/>
    <property type="match status" value="1"/>
</dbReference>
<dbReference type="SUPFAM" id="SSF56784">
    <property type="entry name" value="HAD-like"/>
    <property type="match status" value="1"/>
</dbReference>
<evidence type="ECO:0000256" key="9">
    <source>
        <dbReference type="ARBA" id="ARBA00022842"/>
    </source>
</evidence>
<evidence type="ECO:0000256" key="15">
    <source>
        <dbReference type="PIRSR" id="PIRSR606539-1"/>
    </source>
</evidence>
<feature type="coiled-coil region" evidence="19">
    <location>
        <begin position="708"/>
        <end position="739"/>
    </location>
</feature>
<keyword evidence="23" id="KW-1185">Reference proteome</keyword>
<feature type="binding site" evidence="16">
    <location>
        <position position="775"/>
    </location>
    <ligand>
        <name>ATP</name>
        <dbReference type="ChEBI" id="CHEBI:30616"/>
    </ligand>
</feature>
<feature type="binding site" evidence="16">
    <location>
        <position position="774"/>
    </location>
    <ligand>
        <name>ATP</name>
        <dbReference type="ChEBI" id="CHEBI:30616"/>
    </ligand>
</feature>
<dbReference type="SFLD" id="SFLDS00003">
    <property type="entry name" value="Haloacid_Dehalogenase"/>
    <property type="match status" value="1"/>
</dbReference>
<feature type="transmembrane region" description="Helical" evidence="18">
    <location>
        <begin position="437"/>
        <end position="456"/>
    </location>
</feature>
<evidence type="ECO:0000256" key="5">
    <source>
        <dbReference type="ARBA" id="ARBA00022692"/>
    </source>
</evidence>
<keyword evidence="11 18" id="KW-1133">Transmembrane helix</keyword>
<evidence type="ECO:0000256" key="7">
    <source>
        <dbReference type="ARBA" id="ARBA00022741"/>
    </source>
</evidence>
<dbReference type="HOGENOM" id="CLU_000846_3_1_1"/>
<keyword evidence="19" id="KW-0175">Coiled coil</keyword>
<feature type="active site" description="4-aspartylphosphate intermediate" evidence="15">
    <location>
        <position position="496"/>
    </location>
</feature>
<dbReference type="InterPro" id="IPR044492">
    <property type="entry name" value="P_typ_ATPase_HD_dom"/>
</dbReference>
<feature type="binding site" evidence="16">
    <location>
        <position position="663"/>
    </location>
    <ligand>
        <name>ATP</name>
        <dbReference type="ChEBI" id="CHEBI:30616"/>
    </ligand>
</feature>
<dbReference type="InterPro" id="IPR032631">
    <property type="entry name" value="P-type_ATPase_N"/>
</dbReference>
<feature type="binding site" evidence="16">
    <location>
        <position position="597"/>
    </location>
    <ligand>
        <name>ATP</name>
        <dbReference type="ChEBI" id="CHEBI:30616"/>
    </ligand>
</feature>
<dbReference type="GO" id="GO:0140326">
    <property type="term" value="F:ATPase-coupled intramembrane lipid transporter activity"/>
    <property type="evidence" value="ECO:0000318"/>
    <property type="project" value="GO_Central"/>
</dbReference>
<comment type="similarity">
    <text evidence="3 18">Belongs to the cation transport ATPase (P-type) (TC 3.A.3) family. Type IV subfamily.</text>
</comment>
<accession>A0BKC3</accession>
<feature type="binding site" evidence="16">
    <location>
        <position position="694"/>
    </location>
    <ligand>
        <name>ATP</name>
        <dbReference type="ChEBI" id="CHEBI:30616"/>
    </ligand>
</feature>
<evidence type="ECO:0000256" key="18">
    <source>
        <dbReference type="RuleBase" id="RU362033"/>
    </source>
</evidence>
<feature type="domain" description="P-type ATPase C-terminal" evidence="21">
    <location>
        <begin position="909"/>
        <end position="1143"/>
    </location>
</feature>
<evidence type="ECO:0000259" key="21">
    <source>
        <dbReference type="Pfam" id="PF16212"/>
    </source>
</evidence>
<dbReference type="InterPro" id="IPR032630">
    <property type="entry name" value="P_typ_ATPase_c"/>
</dbReference>
<dbReference type="InterPro" id="IPR023299">
    <property type="entry name" value="ATPase_P-typ_cyto_dom_N"/>
</dbReference>
<comment type="catalytic activity">
    <reaction evidence="14 18">
        <text>ATP + H2O + phospholipidSide 1 = ADP + phosphate + phospholipidSide 2.</text>
        <dbReference type="EC" id="7.6.2.1"/>
    </reaction>
</comment>
<dbReference type="Gene3D" id="3.40.50.1000">
    <property type="entry name" value="HAD superfamily/HAD-like"/>
    <property type="match status" value="1"/>
</dbReference>
<dbReference type="GO" id="GO:0005768">
    <property type="term" value="C:endosome"/>
    <property type="evidence" value="ECO:0000318"/>
    <property type="project" value="GO_Central"/>
</dbReference>
<dbReference type="InterPro" id="IPR006539">
    <property type="entry name" value="P-type_ATPase_IV"/>
</dbReference>
<keyword evidence="10 18" id="KW-1278">Translocase</keyword>
<dbReference type="GO" id="GO:0005802">
    <property type="term" value="C:trans-Golgi network"/>
    <property type="evidence" value="ECO:0000318"/>
    <property type="project" value="GO_Central"/>
</dbReference>
<dbReference type="Pfam" id="PF13246">
    <property type="entry name" value="Cation_ATPase"/>
    <property type="match status" value="1"/>
</dbReference>
<dbReference type="STRING" id="5888.A0BKC3"/>
<keyword evidence="5 18" id="KW-0812">Transmembrane</keyword>
<evidence type="ECO:0000256" key="12">
    <source>
        <dbReference type="ARBA" id="ARBA00023055"/>
    </source>
</evidence>
<evidence type="ECO:0000256" key="8">
    <source>
        <dbReference type="ARBA" id="ARBA00022840"/>
    </source>
</evidence>
<dbReference type="GeneID" id="5012172"/>
<dbReference type="PANTHER" id="PTHR24092">
    <property type="entry name" value="PROBABLE PHOSPHOLIPID-TRANSPORTING ATPASE"/>
    <property type="match status" value="1"/>
</dbReference>
<feature type="binding site" evidence="16">
    <location>
        <position position="886"/>
    </location>
    <ligand>
        <name>ATP</name>
        <dbReference type="ChEBI" id="CHEBI:30616"/>
    </ligand>
</feature>
<dbReference type="InterPro" id="IPR023298">
    <property type="entry name" value="ATPase_P-typ_TM_dom_sf"/>
</dbReference>
<dbReference type="GO" id="GO:0005886">
    <property type="term" value="C:plasma membrane"/>
    <property type="evidence" value="ECO:0000318"/>
    <property type="project" value="GO_Central"/>
</dbReference>
<dbReference type="InterPro" id="IPR023214">
    <property type="entry name" value="HAD_sf"/>
</dbReference>
<evidence type="ECO:0000256" key="10">
    <source>
        <dbReference type="ARBA" id="ARBA00022967"/>
    </source>
</evidence>
<dbReference type="EC" id="7.6.2.1" evidence="18"/>
<dbReference type="GO" id="GO:0000287">
    <property type="term" value="F:magnesium ion binding"/>
    <property type="evidence" value="ECO:0007669"/>
    <property type="project" value="UniProtKB-UniRule"/>
</dbReference>
<dbReference type="GO" id="GO:0006897">
    <property type="term" value="P:endocytosis"/>
    <property type="evidence" value="ECO:0000318"/>
    <property type="project" value="GO_Central"/>
</dbReference>
<feature type="binding site" evidence="16">
    <location>
        <position position="639"/>
    </location>
    <ligand>
        <name>ATP</name>
        <dbReference type="ChEBI" id="CHEBI:30616"/>
    </ligand>
</feature>
<evidence type="ECO:0000256" key="11">
    <source>
        <dbReference type="ARBA" id="ARBA00022989"/>
    </source>
</evidence>
<feature type="binding site" evidence="16">
    <location>
        <position position="863"/>
    </location>
    <ligand>
        <name>ATP</name>
        <dbReference type="ChEBI" id="CHEBI:30616"/>
    </ligand>
</feature>
<protein>
    <recommendedName>
        <fullName evidence="18">Phospholipid-transporting ATPase</fullName>
        <ecNumber evidence="18">7.6.2.1</ecNumber>
    </recommendedName>
</protein>
<keyword evidence="8 16" id="KW-0067">ATP-binding</keyword>
<dbReference type="SUPFAM" id="SSF81660">
    <property type="entry name" value="Metal cation-transporting ATPase, ATP-binding domain N"/>
    <property type="match status" value="1"/>
</dbReference>
<dbReference type="Proteomes" id="UP000000600">
    <property type="component" value="Unassembled WGS sequence"/>
</dbReference>
<feature type="transmembrane region" description="Helical" evidence="18">
    <location>
        <begin position="969"/>
        <end position="988"/>
    </location>
</feature>
<evidence type="ECO:0000256" key="16">
    <source>
        <dbReference type="PIRSR" id="PIRSR606539-2"/>
    </source>
</evidence>
<evidence type="ECO:0000256" key="4">
    <source>
        <dbReference type="ARBA" id="ARBA00022448"/>
    </source>
</evidence>
<dbReference type="PROSITE" id="PS00154">
    <property type="entry name" value="ATPASE_E1_E2"/>
    <property type="match status" value="1"/>
</dbReference>
<keyword evidence="7 16" id="KW-0547">Nucleotide-binding</keyword>
<dbReference type="GO" id="GO:0045332">
    <property type="term" value="P:phospholipid translocation"/>
    <property type="evidence" value="ECO:0000318"/>
    <property type="project" value="GO_Central"/>
</dbReference>
<feature type="transmembrane region" description="Helical" evidence="18">
    <location>
        <begin position="207"/>
        <end position="224"/>
    </location>
</feature>
<dbReference type="FunCoup" id="A0BKC3">
    <property type="interactions" value="189"/>
</dbReference>
<proteinExistence type="inferred from homology"/>
<dbReference type="FunFam" id="3.40.1110.10:FF:000180">
    <property type="entry name" value="Phospholipid-transporting ATPase"/>
    <property type="match status" value="1"/>
</dbReference>
<evidence type="ECO:0000256" key="1">
    <source>
        <dbReference type="ARBA" id="ARBA00001946"/>
    </source>
</evidence>
<evidence type="ECO:0000256" key="17">
    <source>
        <dbReference type="PIRSR" id="PIRSR606539-3"/>
    </source>
</evidence>
<evidence type="ECO:0000256" key="13">
    <source>
        <dbReference type="ARBA" id="ARBA00023136"/>
    </source>
</evidence>
<dbReference type="InterPro" id="IPR018303">
    <property type="entry name" value="ATPase_P-typ_P_site"/>
</dbReference>
<sequence>MVGLEMNEQNTSKLQPKFCLLFVQPINFFAQSFSKVIFIGIKQKSQKFSDSNLTILVQQILGKSPIISKKIKKKLLLNLYGKRTGNLLNDKIQQENRSPLLKQRFEPFSIEETKENVVIEQEDKFDQFKDFVFGIQIQKCQRDVYLDGKVNPINKQNNFIKNSKYNAFTFLPLVLFEQFHQFINLFYLGLTITQCISFLKVGFLIDYLGPLALVVAISLLKELYDDIQRHMRDHQINNYEYGLITENGIQKITSGNIKVGQIVEVKCNERIPADLLVLYADDEQGNVFIRTDQLDGETDWKLRKAVKATQNLIKNGADPSSLISQNSYATCQEPIANIYQFSGLFNYRYQKESLSLEHVMWANTVLATGRIYGLVILNGKETRMAMNSKTPKTKFGILDDEINWLSFLLFVMMSIMAGIVTAFSGQPATASVVTVAYIRYLVLLSNIIPISMRVNLEFAKLVYSYKINIDPQIEGTITRNSNIPESLGRIQYLLSDKTGTLTQNDMIFKKLSLASAQFSEEDKEEMKKILIEQCKLNEYPLQDVVNFLNKNNSKLRLKRERDQVFRDLMFALCLCHNVTPIYDGENPKTFQASSPDEIALVKIAEEIGIELLSRDQIQITIKDCIQRKQKYEILNNFPFSSETKRMGIILYNREADRYIFYVKGADAVMKSLVQEHQRGFIDEECENLAREGFRTLVITQKLLTKQEYENWKMKFDQANEQIENRETSIQKAISLLEKDMEFLGITGVEDKLQEDVCSTLENVRNAGVNVWMLTGDKIETAICIAISSGIKSPTQQIFLIKETSDPEKFQQQINTFGVDTNNHLLVIDGTSLNTALTYFEELFFTIATKSLSVVCCRCSPTQKAQVTECIKFYTKKVVACIGDGGNDVGMIQSADVGIGIEGKEGKQAALASDFSIIKFKYLNVLLLWHGRLSYKRSALLSQFVIHRGLIISVIQAVFMFVFYFLSISIFSGGLLLGYSTIYTYLYLLKARMFPVFSIIFDEDVDIKIALQYPPLYRSLQKGRDLNAKTFMVWVWKSIFQGVIIMILALAMFKNIFLEIETVAFTALIFNQYALTLSELHSLHIVMIISNIASAFIYILSIMWFPNQLLVSAMTFQFFFYVIVIVLVSWSPCFLAQKILKKYDPSDYEKIMANVKRELINTKIFK</sequence>
<evidence type="ECO:0000256" key="14">
    <source>
        <dbReference type="ARBA" id="ARBA00034036"/>
    </source>
</evidence>
<keyword evidence="6 17" id="KW-0479">Metal-binding</keyword>
<reference evidence="22 23" key="1">
    <citation type="journal article" date="2006" name="Nature">
        <title>Global trends of whole-genome duplications revealed by the ciliate Paramecium tetraurelia.</title>
        <authorList>
            <consortium name="Genoscope"/>
            <person name="Aury J.-M."/>
            <person name="Jaillon O."/>
            <person name="Duret L."/>
            <person name="Noel B."/>
            <person name="Jubin C."/>
            <person name="Porcel B.M."/>
            <person name="Segurens B."/>
            <person name="Daubin V."/>
            <person name="Anthouard V."/>
            <person name="Aiach N."/>
            <person name="Arnaiz O."/>
            <person name="Billaut A."/>
            <person name="Beisson J."/>
            <person name="Blanc I."/>
            <person name="Bouhouche K."/>
            <person name="Camara F."/>
            <person name="Duharcourt S."/>
            <person name="Guigo R."/>
            <person name="Gogendeau D."/>
            <person name="Katinka M."/>
            <person name="Keller A.-M."/>
            <person name="Kissmehl R."/>
            <person name="Klotz C."/>
            <person name="Koll F."/>
            <person name="Le Moue A."/>
            <person name="Lepere C."/>
            <person name="Malinsky S."/>
            <person name="Nowacki M."/>
            <person name="Nowak J.K."/>
            <person name="Plattner H."/>
            <person name="Poulain J."/>
            <person name="Ruiz F."/>
            <person name="Serrano V."/>
            <person name="Zagulski M."/>
            <person name="Dessen P."/>
            <person name="Betermier M."/>
            <person name="Weissenbach J."/>
            <person name="Scarpelli C."/>
            <person name="Schachter V."/>
            <person name="Sperling L."/>
            <person name="Meyer E."/>
            <person name="Cohen J."/>
            <person name="Wincker P."/>
        </authorList>
    </citation>
    <scope>NUCLEOTIDE SEQUENCE [LARGE SCALE GENOMIC DNA]</scope>
    <source>
        <strain evidence="22 23">Stock d4-2</strain>
    </source>
</reference>
<gene>
    <name evidence="22" type="ORF">GSPATT00029621001</name>
</gene>
<comment type="subcellular location">
    <subcellularLocation>
        <location evidence="2">Endomembrane system</location>
        <topology evidence="2">Multi-pass membrane protein</topology>
    </subcellularLocation>
    <subcellularLocation>
        <location evidence="18">Membrane</location>
        <topology evidence="18">Multi-pass membrane protein</topology>
    </subcellularLocation>
</comment>
<keyword evidence="9 17" id="KW-0460">Magnesium</keyword>
<dbReference type="Pfam" id="PF16209">
    <property type="entry name" value="PhoLip_ATPase_N"/>
    <property type="match status" value="1"/>
</dbReference>
<dbReference type="InterPro" id="IPR008250">
    <property type="entry name" value="ATPase_P-typ_transduc_dom_A_sf"/>
</dbReference>
<dbReference type="PRINTS" id="PR00119">
    <property type="entry name" value="CATATPASE"/>
</dbReference>
<dbReference type="OrthoDB" id="377733at2759"/>
<dbReference type="Gene3D" id="3.40.1110.10">
    <property type="entry name" value="Calcium-transporting ATPase, cytoplasmic domain N"/>
    <property type="match status" value="1"/>
</dbReference>
<dbReference type="eggNOG" id="KOG0210">
    <property type="taxonomic scope" value="Eukaryota"/>
</dbReference>
<evidence type="ECO:0000256" key="2">
    <source>
        <dbReference type="ARBA" id="ARBA00004127"/>
    </source>
</evidence>
<organism evidence="22 23">
    <name type="scientific">Paramecium tetraurelia</name>
    <dbReference type="NCBI Taxonomy" id="5888"/>
    <lineage>
        <taxon>Eukaryota</taxon>
        <taxon>Sar</taxon>
        <taxon>Alveolata</taxon>
        <taxon>Ciliophora</taxon>
        <taxon>Intramacronucleata</taxon>
        <taxon>Oligohymenophorea</taxon>
        <taxon>Peniculida</taxon>
        <taxon>Parameciidae</taxon>
        <taxon>Paramecium</taxon>
    </lineage>
</organism>
<evidence type="ECO:0000313" key="23">
    <source>
        <dbReference type="Proteomes" id="UP000000600"/>
    </source>
</evidence>
<dbReference type="Pfam" id="PF16212">
    <property type="entry name" value="PhoLip_ATPase_C"/>
    <property type="match status" value="1"/>
</dbReference>
<dbReference type="SUPFAM" id="SSF81665">
    <property type="entry name" value="Calcium ATPase, transmembrane domain M"/>
    <property type="match status" value="1"/>
</dbReference>
<feature type="binding site" evidence="16">
    <location>
        <position position="497"/>
    </location>
    <ligand>
        <name>ATP</name>
        <dbReference type="ChEBI" id="CHEBI:30616"/>
    </ligand>
</feature>
<feature type="transmembrane region" description="Helical" evidence="18">
    <location>
        <begin position="944"/>
        <end position="963"/>
    </location>
</feature>
<feature type="transmembrane region" description="Helical" evidence="18">
    <location>
        <begin position="402"/>
        <end position="425"/>
    </location>
</feature>
<feature type="transmembrane region" description="Helical" evidence="18">
    <location>
        <begin position="1030"/>
        <end position="1049"/>
    </location>
</feature>
<dbReference type="SUPFAM" id="SSF81653">
    <property type="entry name" value="Calcium ATPase, transduction domain A"/>
    <property type="match status" value="1"/>
</dbReference>
<dbReference type="KEGG" id="ptm:GSPATT00029621001"/>
<dbReference type="GO" id="GO:0016887">
    <property type="term" value="F:ATP hydrolysis activity"/>
    <property type="evidence" value="ECO:0007669"/>
    <property type="project" value="InterPro"/>
</dbReference>
<keyword evidence="4" id="KW-0813">Transport</keyword>
<dbReference type="Gene3D" id="2.70.150.10">
    <property type="entry name" value="Calcium-transporting ATPase, cytoplasmic transduction domain A"/>
    <property type="match status" value="1"/>
</dbReference>
<dbReference type="FunFam" id="3.40.50.1000:FF:000009">
    <property type="entry name" value="Phospholipid-transporting ATPase"/>
    <property type="match status" value="1"/>
</dbReference>
<dbReference type="InterPro" id="IPR036412">
    <property type="entry name" value="HAD-like_sf"/>
</dbReference>
<dbReference type="InterPro" id="IPR001757">
    <property type="entry name" value="P_typ_ATPase"/>
</dbReference>
<name>A0BKC3_PARTE</name>
<feature type="binding site" evidence="16">
    <location>
        <position position="887"/>
    </location>
    <ligand>
        <name>ATP</name>
        <dbReference type="ChEBI" id="CHEBI:30616"/>
    </ligand>
</feature>
<comment type="cofactor">
    <cofactor evidence="1 17">
        <name>Mg(2+)</name>
        <dbReference type="ChEBI" id="CHEBI:18420"/>
    </cofactor>
</comment>
<evidence type="ECO:0000256" key="6">
    <source>
        <dbReference type="ARBA" id="ARBA00022723"/>
    </source>
</evidence>
<keyword evidence="13 18" id="KW-0472">Membrane</keyword>
<dbReference type="GO" id="GO:0005524">
    <property type="term" value="F:ATP binding"/>
    <property type="evidence" value="ECO:0007669"/>
    <property type="project" value="UniProtKB-UniRule"/>
</dbReference>
<feature type="binding site" evidence="17">
    <location>
        <position position="498"/>
    </location>
    <ligand>
        <name>Mg(2+)</name>
        <dbReference type="ChEBI" id="CHEBI:18420"/>
    </ligand>
</feature>
<feature type="binding site" evidence="17">
    <location>
        <position position="883"/>
    </location>
    <ligand>
        <name>Mg(2+)</name>
        <dbReference type="ChEBI" id="CHEBI:18420"/>
    </ligand>
</feature>
<keyword evidence="12" id="KW-0445">Lipid transport</keyword>
<dbReference type="InParanoid" id="A0BKC3"/>
<evidence type="ECO:0000256" key="19">
    <source>
        <dbReference type="SAM" id="Coils"/>
    </source>
</evidence>
<feature type="binding site" evidence="17">
    <location>
        <position position="887"/>
    </location>
    <ligand>
        <name>Mg(2+)</name>
        <dbReference type="ChEBI" id="CHEBI:18420"/>
    </ligand>
</feature>
<dbReference type="EMBL" id="CT867999">
    <property type="protein sequence ID" value="CAK58990.1"/>
    <property type="molecule type" value="Genomic_DNA"/>
</dbReference>
<dbReference type="NCBIfam" id="TIGR01494">
    <property type="entry name" value="ATPase_P-type"/>
    <property type="match status" value="2"/>
</dbReference>